<evidence type="ECO:0000313" key="2">
    <source>
        <dbReference type="EMBL" id="MEM5426111.1"/>
    </source>
</evidence>
<reference evidence="2 3" key="1">
    <citation type="submission" date="2024-01" db="EMBL/GenBank/DDBJ databases">
        <title>The diversity of rhizobia nodulating Mimosa spp. in eleven states of Brazil covering several biomes is determined by host plant, location, and edaphic factors.</title>
        <authorList>
            <person name="Rouws L."/>
            <person name="Barauna A."/>
            <person name="Beukes C."/>
            <person name="De Faria S.M."/>
            <person name="Gross E."/>
            <person name="Dos Reis Junior F.B."/>
            <person name="Simon M."/>
            <person name="Maluk M."/>
            <person name="Odee D.W."/>
            <person name="Kenicer G."/>
            <person name="Young J.P.W."/>
            <person name="Reis V.M."/>
            <person name="Zilli J."/>
            <person name="James E.K."/>
        </authorList>
    </citation>
    <scope>NUCLEOTIDE SEQUENCE [LARGE SCALE GENOMIC DNA]</scope>
    <source>
        <strain evidence="2 3">JPY167</strain>
    </source>
</reference>
<dbReference type="Pfam" id="PF13986">
    <property type="entry name" value="DUF4224"/>
    <property type="match status" value="1"/>
</dbReference>
<dbReference type="InterPro" id="IPR025319">
    <property type="entry name" value="DUF4224"/>
</dbReference>
<dbReference type="RefSeq" id="WP_342949846.1">
    <property type="nucleotide sequence ID" value="NZ_JAYMRV010000014.1"/>
</dbReference>
<keyword evidence="3" id="KW-1185">Reference proteome</keyword>
<evidence type="ECO:0000259" key="1">
    <source>
        <dbReference type="Pfam" id="PF13986"/>
    </source>
</evidence>
<comment type="caution">
    <text evidence="2">The sequence shown here is derived from an EMBL/GenBank/DDBJ whole genome shotgun (WGS) entry which is preliminary data.</text>
</comment>
<sequence>MPRSVLALRWIAVRHTGMKSSAAFGCQQERSNKMAGTFLSTDELVVLTGRKVKSKQVEALRRMGVPFLVNACGRAVVTRAAIEGRDEVRPARGWNPSVMRA</sequence>
<accession>A0ABU9S2T7</accession>
<feature type="domain" description="DUF4224" evidence="1">
    <location>
        <begin position="38"/>
        <end position="82"/>
    </location>
</feature>
<proteinExistence type="predicted"/>
<dbReference type="Proteomes" id="UP001489897">
    <property type="component" value="Unassembled WGS sequence"/>
</dbReference>
<name>A0ABU9S2T7_9BURK</name>
<protein>
    <submittedName>
        <fullName evidence="2">DUF4224 domain-containing protein</fullName>
    </submittedName>
</protein>
<dbReference type="EMBL" id="JAYMRV010000014">
    <property type="protein sequence ID" value="MEM5426111.1"/>
    <property type="molecule type" value="Genomic_DNA"/>
</dbReference>
<evidence type="ECO:0000313" key="3">
    <source>
        <dbReference type="Proteomes" id="UP001489897"/>
    </source>
</evidence>
<gene>
    <name evidence="2" type="ORF">VSR73_34335</name>
</gene>
<organism evidence="2 3">
    <name type="scientific">Paraburkholderia ferrariae</name>
    <dbReference type="NCBI Taxonomy" id="386056"/>
    <lineage>
        <taxon>Bacteria</taxon>
        <taxon>Pseudomonadati</taxon>
        <taxon>Pseudomonadota</taxon>
        <taxon>Betaproteobacteria</taxon>
        <taxon>Burkholderiales</taxon>
        <taxon>Burkholderiaceae</taxon>
        <taxon>Paraburkholderia</taxon>
    </lineage>
</organism>